<protein>
    <submittedName>
        <fullName evidence="1">Uncharacterized protein</fullName>
    </submittedName>
</protein>
<name>A0A0E9SGN5_ANGAN</name>
<dbReference type="EMBL" id="GBXM01068757">
    <property type="protein sequence ID" value="JAH39820.1"/>
    <property type="molecule type" value="Transcribed_RNA"/>
</dbReference>
<accession>A0A0E9SGN5</accession>
<evidence type="ECO:0000313" key="1">
    <source>
        <dbReference type="EMBL" id="JAH39820.1"/>
    </source>
</evidence>
<reference evidence="1" key="2">
    <citation type="journal article" date="2015" name="Fish Shellfish Immunol.">
        <title>Early steps in the European eel (Anguilla anguilla)-Vibrio vulnificus interaction in the gills: Role of the RtxA13 toxin.</title>
        <authorList>
            <person name="Callol A."/>
            <person name="Pajuelo D."/>
            <person name="Ebbesson L."/>
            <person name="Teles M."/>
            <person name="MacKenzie S."/>
            <person name="Amaro C."/>
        </authorList>
    </citation>
    <scope>NUCLEOTIDE SEQUENCE</scope>
</reference>
<organism evidence="1">
    <name type="scientific">Anguilla anguilla</name>
    <name type="common">European freshwater eel</name>
    <name type="synonym">Muraena anguilla</name>
    <dbReference type="NCBI Taxonomy" id="7936"/>
    <lineage>
        <taxon>Eukaryota</taxon>
        <taxon>Metazoa</taxon>
        <taxon>Chordata</taxon>
        <taxon>Craniata</taxon>
        <taxon>Vertebrata</taxon>
        <taxon>Euteleostomi</taxon>
        <taxon>Actinopterygii</taxon>
        <taxon>Neopterygii</taxon>
        <taxon>Teleostei</taxon>
        <taxon>Anguilliformes</taxon>
        <taxon>Anguillidae</taxon>
        <taxon>Anguilla</taxon>
    </lineage>
</organism>
<proteinExistence type="predicted"/>
<sequence length="8" mass="1016">MWRRPSPS</sequence>
<reference evidence="1" key="1">
    <citation type="submission" date="2014-11" db="EMBL/GenBank/DDBJ databases">
        <authorList>
            <person name="Amaro Gonzalez C."/>
        </authorList>
    </citation>
    <scope>NUCLEOTIDE SEQUENCE</scope>
</reference>